<evidence type="ECO:0000256" key="2">
    <source>
        <dbReference type="SAM" id="MobiDB-lite"/>
    </source>
</evidence>
<dbReference type="InterPro" id="IPR037256">
    <property type="entry name" value="ASC_dom_sf"/>
</dbReference>
<dbReference type="Gene3D" id="2.60.40.10">
    <property type="entry name" value="Immunoglobulins"/>
    <property type="match status" value="1"/>
</dbReference>
<dbReference type="Proteomes" id="UP000657918">
    <property type="component" value="Chromosome 16"/>
</dbReference>
<dbReference type="Pfam" id="PF16561">
    <property type="entry name" value="AMPK1_CBM"/>
    <property type="match status" value="1"/>
</dbReference>
<feature type="domain" description="Association with the SNF1 complex (ASC)" evidence="3">
    <location>
        <begin position="206"/>
        <end position="288"/>
    </location>
</feature>
<dbReference type="EMBL" id="JADGMS010000016">
    <property type="protein sequence ID" value="KAF9665380.1"/>
    <property type="molecule type" value="Genomic_DNA"/>
</dbReference>
<dbReference type="InterPro" id="IPR043554">
    <property type="entry name" value="KINB"/>
</dbReference>
<dbReference type="GO" id="GO:0009507">
    <property type="term" value="C:chloroplast"/>
    <property type="evidence" value="ECO:0007669"/>
    <property type="project" value="UniProtKB-ARBA"/>
</dbReference>
<feature type="compositionally biased region" description="Acidic residues" evidence="2">
    <location>
        <begin position="8"/>
        <end position="19"/>
    </location>
</feature>
<organism evidence="4 5">
    <name type="scientific">Salix dunnii</name>
    <dbReference type="NCBI Taxonomy" id="1413687"/>
    <lineage>
        <taxon>Eukaryota</taxon>
        <taxon>Viridiplantae</taxon>
        <taxon>Streptophyta</taxon>
        <taxon>Embryophyta</taxon>
        <taxon>Tracheophyta</taxon>
        <taxon>Spermatophyta</taxon>
        <taxon>Magnoliopsida</taxon>
        <taxon>eudicotyledons</taxon>
        <taxon>Gunneridae</taxon>
        <taxon>Pentapetalae</taxon>
        <taxon>rosids</taxon>
        <taxon>fabids</taxon>
        <taxon>Malpighiales</taxon>
        <taxon>Salicaceae</taxon>
        <taxon>Saliceae</taxon>
        <taxon>Salix</taxon>
    </lineage>
</organism>
<dbReference type="InterPro" id="IPR014756">
    <property type="entry name" value="Ig_E-set"/>
</dbReference>
<dbReference type="Gene3D" id="6.20.250.60">
    <property type="match status" value="1"/>
</dbReference>
<reference evidence="4 5" key="1">
    <citation type="submission" date="2020-10" db="EMBL/GenBank/DDBJ databases">
        <title>Plant Genome Project.</title>
        <authorList>
            <person name="Zhang R.-G."/>
        </authorList>
    </citation>
    <scope>NUCLEOTIDE SEQUENCE [LARGE SCALE GENOMIC DNA]</scope>
    <source>
        <strain evidence="4">FAFU-HL-1</strain>
        <tissue evidence="4">Leaf</tissue>
    </source>
</reference>
<dbReference type="InterPro" id="IPR006828">
    <property type="entry name" value="ASC_dom"/>
</dbReference>
<dbReference type="Pfam" id="PF04739">
    <property type="entry name" value="AMPKBI"/>
    <property type="match status" value="1"/>
</dbReference>
<feature type="compositionally biased region" description="Polar residues" evidence="2">
    <location>
        <begin position="35"/>
        <end position="57"/>
    </location>
</feature>
<dbReference type="InterPro" id="IPR013783">
    <property type="entry name" value="Ig-like_fold"/>
</dbReference>
<feature type="region of interest" description="Disordered" evidence="2">
    <location>
        <begin position="325"/>
        <end position="344"/>
    </location>
</feature>
<dbReference type="PANTHER" id="PTHR46316">
    <property type="entry name" value="SNF1-RELATED PROTEIN KINASE REGULATORY SUBUNIT BETA-1"/>
    <property type="match status" value="1"/>
</dbReference>
<accession>A0A835JDR6</accession>
<dbReference type="SUPFAM" id="SSF160219">
    <property type="entry name" value="AMPKBI-like"/>
    <property type="match status" value="1"/>
</dbReference>
<proteinExistence type="inferred from homology"/>
<comment type="caution">
    <text evidence="4">The sequence shown here is derived from an EMBL/GenBank/DDBJ whole genome shotgun (WGS) entry which is preliminary data.</text>
</comment>
<dbReference type="SMART" id="SM01010">
    <property type="entry name" value="AMPKBI"/>
    <property type="match status" value="1"/>
</dbReference>
<feature type="compositionally biased region" description="Basic and acidic residues" evidence="2">
    <location>
        <begin position="327"/>
        <end position="336"/>
    </location>
</feature>
<protein>
    <recommendedName>
        <fullName evidence="3">Association with the SNF1 complex (ASC) domain-containing protein</fullName>
    </recommendedName>
</protein>
<gene>
    <name evidence="4" type="ORF">SADUNF_Sadunf16G0116600</name>
</gene>
<dbReference type="AlphaFoldDB" id="A0A835JDR6"/>
<feature type="region of interest" description="Disordered" evidence="2">
    <location>
        <begin position="1"/>
        <end position="82"/>
    </location>
</feature>
<evidence type="ECO:0000256" key="1">
    <source>
        <dbReference type="ARBA" id="ARBA00010926"/>
    </source>
</evidence>
<dbReference type="SUPFAM" id="SSF81296">
    <property type="entry name" value="E set domains"/>
    <property type="match status" value="1"/>
</dbReference>
<evidence type="ECO:0000259" key="3">
    <source>
        <dbReference type="SMART" id="SM01010"/>
    </source>
</evidence>
<evidence type="ECO:0000313" key="4">
    <source>
        <dbReference type="EMBL" id="KAF9665380.1"/>
    </source>
</evidence>
<dbReference type="OrthoDB" id="531008at2759"/>
<comment type="similarity">
    <text evidence="1">Belongs to the 5'-AMP-activated protein kinase beta subunit family.</text>
</comment>
<evidence type="ECO:0000313" key="5">
    <source>
        <dbReference type="Proteomes" id="UP000657918"/>
    </source>
</evidence>
<name>A0A835JDR6_9ROSI</name>
<keyword evidence="5" id="KW-1185">Reference proteome</keyword>
<sequence>MGNANGREEEERDDGEGLENGDLLSPSSVVGRGASATSRSVSVLDSNGVLNHNNNSPPDHAPARSSSPFLFPPQAPVAPLRRPDVSPVFDQIRQNESQEAVGEDHPPEKGIPTVIIWNYGGNDVAVKGSWDNFTSMKRLQRSGKDHSILLVLPSGIYHYKLIVDGESKYIPDLPSVTDEMGCVCNLLDVHDYVPENIDSAVEFEAPPSPDSTYSQAFPAEDDFTKDPSAAPPQLHLTVLDEASSSKPQHVVLNHLYIEKGWASQSLVALGLTHRFQSKYVTVCLYKPLKRFKPEIQPKPLIGEAKNLPLTLWRVTLLLADSIGSEQVQRERDRESHGMVSQAPEKMHKETQHICLHLLITVENRDHENNSTIAGMHSDNQFLDY</sequence>
<dbReference type="PANTHER" id="PTHR46316:SF9">
    <property type="entry name" value="SNF1-RELATED PROTEIN KINASE REGULATORY SUBUNIT BETA-1"/>
    <property type="match status" value="1"/>
</dbReference>
<dbReference type="InterPro" id="IPR032640">
    <property type="entry name" value="AMPK1_CBM"/>
</dbReference>
<dbReference type="CDD" id="cd02859">
    <property type="entry name" value="E_set_AMPKbeta_like_N"/>
    <property type="match status" value="1"/>
</dbReference>